<accession>A0A5N6F840</accession>
<evidence type="ECO:0000256" key="4">
    <source>
        <dbReference type="ARBA" id="ARBA00023002"/>
    </source>
</evidence>
<dbReference type="Gene3D" id="3.40.50.720">
    <property type="entry name" value="NAD(P)-binding Rossmann-like Domain"/>
    <property type="match status" value="1"/>
</dbReference>
<dbReference type="InterPro" id="IPR036291">
    <property type="entry name" value="NAD(P)-bd_dom_sf"/>
</dbReference>
<dbReference type="PANTHER" id="PTHR45348">
    <property type="entry name" value="HYPOTHETICAL OXIDOREDUCTASE (EUROFUNG)"/>
    <property type="match status" value="1"/>
</dbReference>
<dbReference type="GO" id="GO:0016651">
    <property type="term" value="F:oxidoreductase activity, acting on NAD(P)H"/>
    <property type="evidence" value="ECO:0007669"/>
    <property type="project" value="InterPro"/>
</dbReference>
<keyword evidence="3" id="KW-0521">NADP</keyword>
<evidence type="ECO:0000313" key="6">
    <source>
        <dbReference type="Proteomes" id="UP000326799"/>
    </source>
</evidence>
<reference evidence="5 6" key="1">
    <citation type="submission" date="2019-04" db="EMBL/GenBank/DDBJ databases">
        <title>Fungal friends and foes A comparative genomics study of 23 Aspergillus species from section Flavi.</title>
        <authorList>
            <consortium name="DOE Joint Genome Institute"/>
            <person name="Kjaerbolling I."/>
            <person name="Vesth T.C."/>
            <person name="Frisvad J.C."/>
            <person name="Nybo J.L."/>
            <person name="Theobald S."/>
            <person name="Kildgaard S."/>
            <person name="Petersen T.I."/>
            <person name="Kuo A."/>
            <person name="Sato A."/>
            <person name="Lyhne E.K."/>
            <person name="Kogle M.E."/>
            <person name="Wiebenga A."/>
            <person name="Kun R.S."/>
            <person name="Lubbers R.J."/>
            <person name="Makela M.R."/>
            <person name="Barry K."/>
            <person name="Chovatia M."/>
            <person name="Clum A."/>
            <person name="Daum C."/>
            <person name="Haridas S."/>
            <person name="He G."/>
            <person name="LaButti K."/>
            <person name="Lipzen A."/>
            <person name="Mondo S."/>
            <person name="Pangilinan J."/>
            <person name="Riley R."/>
            <person name="Salamov A."/>
            <person name="Simmons B.A."/>
            <person name="Magnuson J.K."/>
            <person name="Henrissat B."/>
            <person name="Mortensen U.H."/>
            <person name="Larsen T.O."/>
            <person name="De vries R.P."/>
            <person name="Grigoriev I.V."/>
            <person name="Machida M."/>
            <person name="Baker S.E."/>
            <person name="Andersen M.R."/>
        </authorList>
    </citation>
    <scope>NUCLEOTIDE SEQUENCE [LARGE SCALE GENOMIC DNA]</scope>
    <source>
        <strain evidence="5 6">CBS 126849</strain>
    </source>
</reference>
<keyword evidence="2" id="KW-0547">Nucleotide-binding</keyword>
<protein>
    <recommendedName>
        <fullName evidence="7">Chaperonin 10-like protein</fullName>
    </recommendedName>
</protein>
<dbReference type="EMBL" id="ML733393">
    <property type="protein sequence ID" value="KAB8225789.1"/>
    <property type="molecule type" value="Genomic_DNA"/>
</dbReference>
<dbReference type="Proteomes" id="UP000326799">
    <property type="component" value="Unassembled WGS sequence"/>
</dbReference>
<dbReference type="Gene3D" id="3.90.180.10">
    <property type="entry name" value="Medium-chain alcohol dehydrogenases, catalytic domain"/>
    <property type="match status" value="1"/>
</dbReference>
<gene>
    <name evidence="5" type="ORF">BDV33DRAFT_187125</name>
</gene>
<dbReference type="InterPro" id="IPR011032">
    <property type="entry name" value="GroES-like_sf"/>
</dbReference>
<dbReference type="InterPro" id="IPR047122">
    <property type="entry name" value="Trans-enoyl_RdTase-like"/>
</dbReference>
<proteinExistence type="inferred from homology"/>
<evidence type="ECO:0000256" key="3">
    <source>
        <dbReference type="ARBA" id="ARBA00022857"/>
    </source>
</evidence>
<sequence length="311" mass="34107">MDEAPTVKSKIELQSKFPSHTPPIPDLRDDNILVKTKHINYLAPPEVLIEFKYADIIQEIGNDVTKSFQKGDRICGFVHGSNGVQPEDGAFAEYIVEAGTLRLGVTIAGQGLYQGLKLPLPTNPIKEAQRILIYRGSTATSTLATQLAKRSGYKVLTICSPCNLDQVKWFGADAIFDYRDPGSNRIKEITSDSLRLVFDTISSEDSARYCDRAISSGGDYSALLPLAIERPKDVSHGATIAYTAFGEGFQFGPRAIPPRSEDYKLLAEKKLSVYPPKVCPVGLNGILEGLVFMREGKVSGEKLVYDIEDTS</sequence>
<dbReference type="SUPFAM" id="SSF51735">
    <property type="entry name" value="NAD(P)-binding Rossmann-fold domains"/>
    <property type="match status" value="1"/>
</dbReference>
<dbReference type="SUPFAM" id="SSF50129">
    <property type="entry name" value="GroES-like"/>
    <property type="match status" value="1"/>
</dbReference>
<evidence type="ECO:0008006" key="7">
    <source>
        <dbReference type="Google" id="ProtNLM"/>
    </source>
</evidence>
<dbReference type="PANTHER" id="PTHR45348:SF2">
    <property type="entry name" value="ZINC-TYPE ALCOHOL DEHYDROGENASE-LIKE PROTEIN C2E1P3.01"/>
    <property type="match status" value="1"/>
</dbReference>
<evidence type="ECO:0000256" key="2">
    <source>
        <dbReference type="ARBA" id="ARBA00022741"/>
    </source>
</evidence>
<comment type="similarity">
    <text evidence="1">Belongs to the zinc-containing alcohol dehydrogenase family.</text>
</comment>
<organism evidence="5 6">
    <name type="scientific">Aspergillus novoparasiticus</name>
    <dbReference type="NCBI Taxonomy" id="986946"/>
    <lineage>
        <taxon>Eukaryota</taxon>
        <taxon>Fungi</taxon>
        <taxon>Dikarya</taxon>
        <taxon>Ascomycota</taxon>
        <taxon>Pezizomycotina</taxon>
        <taxon>Eurotiomycetes</taxon>
        <taxon>Eurotiomycetidae</taxon>
        <taxon>Eurotiales</taxon>
        <taxon>Aspergillaceae</taxon>
        <taxon>Aspergillus</taxon>
        <taxon>Aspergillus subgen. Circumdati</taxon>
    </lineage>
</organism>
<dbReference type="CDD" id="cd08249">
    <property type="entry name" value="enoyl_reductase_like"/>
    <property type="match status" value="1"/>
</dbReference>
<name>A0A5N6F840_9EURO</name>
<keyword evidence="4" id="KW-0560">Oxidoreductase</keyword>
<keyword evidence="6" id="KW-1185">Reference proteome</keyword>
<dbReference type="AlphaFoldDB" id="A0A5N6F840"/>
<dbReference type="GO" id="GO:0000166">
    <property type="term" value="F:nucleotide binding"/>
    <property type="evidence" value="ECO:0007669"/>
    <property type="project" value="UniProtKB-KW"/>
</dbReference>
<evidence type="ECO:0000313" key="5">
    <source>
        <dbReference type="EMBL" id="KAB8225789.1"/>
    </source>
</evidence>
<evidence type="ECO:0000256" key="1">
    <source>
        <dbReference type="ARBA" id="ARBA00008072"/>
    </source>
</evidence>